<dbReference type="SUPFAM" id="SSF56281">
    <property type="entry name" value="Metallo-hydrolase/oxidoreductase"/>
    <property type="match status" value="1"/>
</dbReference>
<dbReference type="InterPro" id="IPR051453">
    <property type="entry name" value="MBL_Glyoxalase_II"/>
</dbReference>
<evidence type="ECO:0000256" key="4">
    <source>
        <dbReference type="ARBA" id="ARBA00022833"/>
    </source>
</evidence>
<dbReference type="STRING" id="679926.Mpet_0324"/>
<dbReference type="OrthoDB" id="197151at2157"/>
<dbReference type="PANTHER" id="PTHR46233:SF3">
    <property type="entry name" value="HYDROXYACYLGLUTATHIONE HYDROLASE GLOC"/>
    <property type="match status" value="1"/>
</dbReference>
<evidence type="ECO:0000259" key="5">
    <source>
        <dbReference type="SMART" id="SM00849"/>
    </source>
</evidence>
<feature type="domain" description="Metallo-beta-lactamase" evidence="5">
    <location>
        <begin position="12"/>
        <end position="177"/>
    </location>
</feature>
<dbReference type="SMART" id="SM00849">
    <property type="entry name" value="Lactamase_B"/>
    <property type="match status" value="1"/>
</dbReference>
<proteinExistence type="predicted"/>
<evidence type="ECO:0000313" key="6">
    <source>
        <dbReference type="EMBL" id="ADN35098.1"/>
    </source>
</evidence>
<dbReference type="Gene3D" id="3.60.15.10">
    <property type="entry name" value="Ribonuclease Z/Hydroxyacylglutathione hydrolase-like"/>
    <property type="match status" value="1"/>
</dbReference>
<name>E1RFU6_METP4</name>
<dbReference type="GO" id="GO:0016787">
    <property type="term" value="F:hydrolase activity"/>
    <property type="evidence" value="ECO:0007669"/>
    <property type="project" value="UniProtKB-KW"/>
</dbReference>
<dbReference type="PANTHER" id="PTHR46233">
    <property type="entry name" value="HYDROXYACYLGLUTATHIONE HYDROLASE GLOC"/>
    <property type="match status" value="1"/>
</dbReference>
<protein>
    <submittedName>
        <fullName evidence="6">Beta-lactamase domain-containing protein</fullName>
    </submittedName>
</protein>
<evidence type="ECO:0000256" key="1">
    <source>
        <dbReference type="ARBA" id="ARBA00001947"/>
    </source>
</evidence>
<evidence type="ECO:0000313" key="7">
    <source>
        <dbReference type="Proteomes" id="UP000006565"/>
    </source>
</evidence>
<dbReference type="KEGG" id="mpi:Mpet_0324"/>
<dbReference type="InterPro" id="IPR036866">
    <property type="entry name" value="RibonucZ/Hydroxyglut_hydro"/>
</dbReference>
<keyword evidence="3" id="KW-0378">Hydrolase</keyword>
<comment type="cofactor">
    <cofactor evidence="1">
        <name>Zn(2+)</name>
        <dbReference type="ChEBI" id="CHEBI:29105"/>
    </cofactor>
</comment>
<evidence type="ECO:0000256" key="3">
    <source>
        <dbReference type="ARBA" id="ARBA00022801"/>
    </source>
</evidence>
<dbReference type="CDD" id="cd06262">
    <property type="entry name" value="metallo-hydrolase-like_MBL-fold"/>
    <property type="match status" value="1"/>
</dbReference>
<gene>
    <name evidence="6" type="ordered locus">Mpet_0324</name>
</gene>
<dbReference type="InterPro" id="IPR001279">
    <property type="entry name" value="Metallo-B-lactamas"/>
</dbReference>
<dbReference type="EMBL" id="CP002117">
    <property type="protein sequence ID" value="ADN35098.1"/>
    <property type="molecule type" value="Genomic_DNA"/>
</dbReference>
<dbReference type="AlphaFoldDB" id="E1RFU6"/>
<organism evidence="6 7">
    <name type="scientific">Methanolacinia petrolearia (strain DSM 11571 / OCM 486 / SEBR 4847)</name>
    <name type="common">Methanoplanus petrolearius</name>
    <dbReference type="NCBI Taxonomy" id="679926"/>
    <lineage>
        <taxon>Archaea</taxon>
        <taxon>Methanobacteriati</taxon>
        <taxon>Methanobacteriota</taxon>
        <taxon>Stenosarchaea group</taxon>
        <taxon>Methanomicrobia</taxon>
        <taxon>Methanomicrobiales</taxon>
        <taxon>Methanomicrobiaceae</taxon>
        <taxon>Methanolacinia</taxon>
    </lineage>
</organism>
<dbReference type="eggNOG" id="arCOG00504">
    <property type="taxonomic scope" value="Archaea"/>
</dbReference>
<dbReference type="HOGENOM" id="CLU_030571_5_1_2"/>
<keyword evidence="7" id="KW-1185">Reference proteome</keyword>
<dbReference type="GO" id="GO:0046872">
    <property type="term" value="F:metal ion binding"/>
    <property type="evidence" value="ECO:0007669"/>
    <property type="project" value="UniProtKB-KW"/>
</dbReference>
<accession>E1RFU6</accession>
<evidence type="ECO:0000256" key="2">
    <source>
        <dbReference type="ARBA" id="ARBA00022723"/>
    </source>
</evidence>
<dbReference type="GeneID" id="9742767"/>
<dbReference type="Proteomes" id="UP000006565">
    <property type="component" value="Chromosome"/>
</dbReference>
<dbReference type="Pfam" id="PF00753">
    <property type="entry name" value="Lactamase_B"/>
    <property type="match status" value="1"/>
</dbReference>
<sequence>MPVEWIPGTGYFSNSYVYGSVLIDTGATPTAVEPYRDDIGTIVLTHCHYDHIAHLREIRDMCGNPEICIHELDAPGITEPSRSLSTMFGERGPDIGPDVILSEGDEIGGLKVIHTPGHTPGGICLYDAEEMVLFSGDTVFADGAFGRFDFPGGSLEQLSNSVKKLSELDVEGLCPGHGTPAFSNGRRHILAALRALNTGYF</sequence>
<reference evidence="6 7" key="1">
    <citation type="journal article" date="2010" name="Stand. Genomic Sci.">
        <title>Complete genome sequence of Methanoplanus petrolearius type strain (SEBR 4847).</title>
        <authorList>
            <person name="Brambilla E."/>
            <person name="Djao O.D."/>
            <person name="Daligault H."/>
            <person name="Lapidus A."/>
            <person name="Lucas S."/>
            <person name="Hammon N."/>
            <person name="Nolan M."/>
            <person name="Tice H."/>
            <person name="Cheng J.F."/>
            <person name="Han C."/>
            <person name="Tapia R."/>
            <person name="Goodwin L."/>
            <person name="Pitluck S."/>
            <person name="Liolios K."/>
            <person name="Ivanova N."/>
            <person name="Mavromatis K."/>
            <person name="Mikhailova N."/>
            <person name="Pati A."/>
            <person name="Chen A."/>
            <person name="Palaniappan K."/>
            <person name="Land M."/>
            <person name="Hauser L."/>
            <person name="Chang Y.J."/>
            <person name="Jeffries C.D."/>
            <person name="Rohde M."/>
            <person name="Spring S."/>
            <person name="Sikorski J."/>
            <person name="Goker M."/>
            <person name="Woyke T."/>
            <person name="Bristow J."/>
            <person name="Eisen J.A."/>
            <person name="Markowitz V."/>
            <person name="Hugenholtz P."/>
            <person name="Kyrpides N.C."/>
            <person name="Klenk H.P."/>
        </authorList>
    </citation>
    <scope>NUCLEOTIDE SEQUENCE [LARGE SCALE GENOMIC DNA]</scope>
    <source>
        <strain evidence="7">DSM 11571 / OCM 486 / SEBR 4847</strain>
    </source>
</reference>
<keyword evidence="2" id="KW-0479">Metal-binding</keyword>
<dbReference type="RefSeq" id="WP_013328277.1">
    <property type="nucleotide sequence ID" value="NC_014507.1"/>
</dbReference>
<keyword evidence="4" id="KW-0862">Zinc</keyword>